<dbReference type="Pfam" id="PF14124">
    <property type="entry name" value="DUF4291"/>
    <property type="match status" value="1"/>
</dbReference>
<evidence type="ECO:0000313" key="2">
    <source>
        <dbReference type="Proteomes" id="UP000594262"/>
    </source>
</evidence>
<sequence>MEIEFEKYITQRKVWPQEGRHILAQHTKDYVIVYQAFKPSLAEYAVEHQRFGGAEYNPDPDRMSWIKTNFLWMMYRSGWATKPNQERILAIFVKLDGFEEILRNAYTGKLEKHEGVEKDDIQVRLQWDPDHDPYGEKVLRRAIQLGLKANIRKQFNEEWILEIKDVTDFVKEQHEFVLKNDLDNLTVPRETEYRPLDDSVYDRVFNY</sequence>
<reference evidence="1" key="1">
    <citation type="submission" date="2021-01" db="UniProtKB">
        <authorList>
            <consortium name="EnsemblMetazoa"/>
        </authorList>
    </citation>
    <scope>IDENTIFICATION</scope>
</reference>
<evidence type="ECO:0000313" key="1">
    <source>
        <dbReference type="EnsemblMetazoa" id="CLYHEMP003520.1"/>
    </source>
</evidence>
<dbReference type="OrthoDB" id="413653at2759"/>
<organism evidence="1 2">
    <name type="scientific">Clytia hemisphaerica</name>
    <dbReference type="NCBI Taxonomy" id="252671"/>
    <lineage>
        <taxon>Eukaryota</taxon>
        <taxon>Metazoa</taxon>
        <taxon>Cnidaria</taxon>
        <taxon>Hydrozoa</taxon>
        <taxon>Hydroidolina</taxon>
        <taxon>Leptothecata</taxon>
        <taxon>Obeliida</taxon>
        <taxon>Clytiidae</taxon>
        <taxon>Clytia</taxon>
    </lineage>
</organism>
<dbReference type="PANTHER" id="PTHR38567">
    <property type="entry name" value="DUF4291 DOMAIN-CONTAINING PROTEIN"/>
    <property type="match status" value="1"/>
</dbReference>
<dbReference type="Proteomes" id="UP000594262">
    <property type="component" value="Unplaced"/>
</dbReference>
<dbReference type="GeneID" id="136813874"/>
<evidence type="ECO:0008006" key="3">
    <source>
        <dbReference type="Google" id="ProtNLM"/>
    </source>
</evidence>
<protein>
    <recommendedName>
        <fullName evidence="3">DUF4291 domain-containing protein</fullName>
    </recommendedName>
</protein>
<dbReference type="EnsemblMetazoa" id="CLYHEMT003520.1">
    <property type="protein sequence ID" value="CLYHEMP003520.1"/>
    <property type="gene ID" value="CLYHEMG003520"/>
</dbReference>
<name>A0A7M5V519_9CNID</name>
<dbReference type="AlphaFoldDB" id="A0A7M5V519"/>
<dbReference type="PANTHER" id="PTHR38567:SF1">
    <property type="entry name" value="DUF4291 DOMAIN-CONTAINING PROTEIN"/>
    <property type="match status" value="1"/>
</dbReference>
<keyword evidence="2" id="KW-1185">Reference proteome</keyword>
<dbReference type="RefSeq" id="XP_066926472.1">
    <property type="nucleotide sequence ID" value="XM_067070371.1"/>
</dbReference>
<dbReference type="InterPro" id="IPR025633">
    <property type="entry name" value="DUF4291"/>
</dbReference>
<proteinExistence type="predicted"/>
<accession>A0A7M5V519</accession>